<dbReference type="GO" id="GO:0016887">
    <property type="term" value="F:ATP hydrolysis activity"/>
    <property type="evidence" value="ECO:0007669"/>
    <property type="project" value="InterPro"/>
</dbReference>
<evidence type="ECO:0000256" key="5">
    <source>
        <dbReference type="SAM" id="MobiDB-lite"/>
    </source>
</evidence>
<keyword evidence="8" id="KW-1185">Reference proteome</keyword>
<keyword evidence="2" id="KW-0813">Transport</keyword>
<feature type="domain" description="ABC transporter" evidence="6">
    <location>
        <begin position="10"/>
        <end position="244"/>
    </location>
</feature>
<evidence type="ECO:0000259" key="6">
    <source>
        <dbReference type="PROSITE" id="PS50893"/>
    </source>
</evidence>
<dbReference type="Pfam" id="PF00005">
    <property type="entry name" value="ABC_tran"/>
    <property type="match status" value="1"/>
</dbReference>
<protein>
    <submittedName>
        <fullName evidence="7">ATPase component of Mn/Zn ABC-type transporter</fullName>
    </submittedName>
</protein>
<accession>A0A010ZP36</accession>
<reference evidence="7 8" key="1">
    <citation type="submission" date="2013-07" db="EMBL/GenBank/DDBJ databases">
        <authorList>
            <consortium name="DOE Joint Genome Institute"/>
            <person name="Eisen J."/>
            <person name="Huntemann M."/>
            <person name="Han J."/>
            <person name="Chen A."/>
            <person name="Kyrpides N."/>
            <person name="Mavromatis K."/>
            <person name="Markowitz V."/>
            <person name="Palaniappan K."/>
            <person name="Ivanova N."/>
            <person name="Schaumberg A."/>
            <person name="Pati A."/>
            <person name="Liolios K."/>
            <person name="Nordberg H.P."/>
            <person name="Cantor M.N."/>
            <person name="Hua S.X."/>
            <person name="Woyke T."/>
        </authorList>
    </citation>
    <scope>NUCLEOTIDE SEQUENCE [LARGE SCALE GENOMIC DNA]</scope>
    <source>
        <strain evidence="7 8">DSM 44712</strain>
    </source>
</reference>
<dbReference type="HOGENOM" id="CLU_000604_1_11_11"/>
<comment type="caution">
    <text evidence="7">The sequence shown here is derived from an EMBL/GenBank/DDBJ whole genome shotgun (WGS) entry which is preliminary data.</text>
</comment>
<name>A0A010ZP36_9ACTN</name>
<proteinExistence type="inferred from homology"/>
<evidence type="ECO:0000313" key="7">
    <source>
        <dbReference type="EMBL" id="EXG80449.1"/>
    </source>
</evidence>
<evidence type="ECO:0000256" key="4">
    <source>
        <dbReference type="ARBA" id="ARBA00022840"/>
    </source>
</evidence>
<dbReference type="EMBL" id="JFBT01000001">
    <property type="protein sequence ID" value="EXG80449.1"/>
    <property type="molecule type" value="Genomic_DNA"/>
</dbReference>
<evidence type="ECO:0000256" key="2">
    <source>
        <dbReference type="ARBA" id="ARBA00022448"/>
    </source>
</evidence>
<dbReference type="PANTHER" id="PTHR42734">
    <property type="entry name" value="METAL TRANSPORT SYSTEM ATP-BINDING PROTEIN TM_0124-RELATED"/>
    <property type="match status" value="1"/>
</dbReference>
<dbReference type="InterPro" id="IPR003593">
    <property type="entry name" value="AAA+_ATPase"/>
</dbReference>
<dbReference type="CDD" id="cd03235">
    <property type="entry name" value="ABC_Metallic_Cations"/>
    <property type="match status" value="1"/>
</dbReference>
<dbReference type="AlphaFoldDB" id="A0A010ZP36"/>
<dbReference type="GO" id="GO:0005524">
    <property type="term" value="F:ATP binding"/>
    <property type="evidence" value="ECO:0007669"/>
    <property type="project" value="UniProtKB-KW"/>
</dbReference>
<dbReference type="InterPro" id="IPR050153">
    <property type="entry name" value="Metal_Ion_Import_ABC"/>
</dbReference>
<dbReference type="SMART" id="SM00382">
    <property type="entry name" value="AAA"/>
    <property type="match status" value="1"/>
</dbReference>
<evidence type="ECO:0000256" key="1">
    <source>
        <dbReference type="ARBA" id="ARBA00005417"/>
    </source>
</evidence>
<comment type="similarity">
    <text evidence="1">Belongs to the ABC transporter superfamily.</text>
</comment>
<dbReference type="InterPro" id="IPR003439">
    <property type="entry name" value="ABC_transporter-like_ATP-bd"/>
</dbReference>
<dbReference type="Proteomes" id="UP000021053">
    <property type="component" value="Unassembled WGS sequence"/>
</dbReference>
<dbReference type="SUPFAM" id="SSF52540">
    <property type="entry name" value="P-loop containing nucleoside triphosphate hydrolases"/>
    <property type="match status" value="1"/>
</dbReference>
<dbReference type="Gene3D" id="3.40.50.300">
    <property type="entry name" value="P-loop containing nucleotide triphosphate hydrolases"/>
    <property type="match status" value="1"/>
</dbReference>
<evidence type="ECO:0000256" key="3">
    <source>
        <dbReference type="ARBA" id="ARBA00022741"/>
    </source>
</evidence>
<dbReference type="PANTHER" id="PTHR42734:SF5">
    <property type="entry name" value="IRON TRANSPORT SYSTEM ATP-BINDING PROTEIN HI_0361-RELATED"/>
    <property type="match status" value="1"/>
</dbReference>
<keyword evidence="3" id="KW-0547">Nucleotide-binding</keyword>
<sequence>MPVNESSPVAAAEHATVVLGERPVLRDVSLSVTAGEVVALLGSNGSGKSTLVRTLLGLVPLAGGSVSLFGTPTARFNDWQRVGYVPQRAGAATGVPATVREVVTSGRLARRGFLRFASAADRAAVTDALETVGLADRARERVSTLSGGQQQRVLIARALAGSPDLLVLDEPNAGVDAASQRAFAETVERLVERGTTLLVVLHEVGPLADLITRTIVLDHGRIAHDGAPWADGHVGGYWIDTDRHHVHGNPTASPHGEWDGVPDHAGPAKAVNR</sequence>
<feature type="region of interest" description="Disordered" evidence="5">
    <location>
        <begin position="248"/>
        <end position="273"/>
    </location>
</feature>
<evidence type="ECO:0000313" key="8">
    <source>
        <dbReference type="Proteomes" id="UP000021053"/>
    </source>
</evidence>
<organism evidence="7 8">
    <name type="scientific">Cryptosporangium arvum DSM 44712</name>
    <dbReference type="NCBI Taxonomy" id="927661"/>
    <lineage>
        <taxon>Bacteria</taxon>
        <taxon>Bacillati</taxon>
        <taxon>Actinomycetota</taxon>
        <taxon>Actinomycetes</taxon>
        <taxon>Cryptosporangiales</taxon>
        <taxon>Cryptosporangiaceae</taxon>
        <taxon>Cryptosporangium</taxon>
    </lineage>
</organism>
<dbReference type="RefSeq" id="WP_425389362.1">
    <property type="nucleotide sequence ID" value="NZ_KK073874.1"/>
</dbReference>
<gene>
    <name evidence="7" type="ORF">CryarDRAFT_1523</name>
</gene>
<keyword evidence="4" id="KW-0067">ATP-binding</keyword>
<dbReference type="PROSITE" id="PS00211">
    <property type="entry name" value="ABC_TRANSPORTER_1"/>
    <property type="match status" value="1"/>
</dbReference>
<dbReference type="PROSITE" id="PS50893">
    <property type="entry name" value="ABC_TRANSPORTER_2"/>
    <property type="match status" value="1"/>
</dbReference>
<dbReference type="InterPro" id="IPR017871">
    <property type="entry name" value="ABC_transporter-like_CS"/>
</dbReference>
<dbReference type="InterPro" id="IPR027417">
    <property type="entry name" value="P-loop_NTPase"/>
</dbReference>